<feature type="signal peptide" evidence="1">
    <location>
        <begin position="1"/>
        <end position="25"/>
    </location>
</feature>
<protein>
    <submittedName>
        <fullName evidence="2">DUF3761 domain-containing protein</fullName>
    </submittedName>
</protein>
<dbReference type="Pfam" id="PF12587">
    <property type="entry name" value="DUF3761"/>
    <property type="match status" value="1"/>
</dbReference>
<proteinExistence type="predicted"/>
<evidence type="ECO:0000313" key="2">
    <source>
        <dbReference type="EMBL" id="MFE9606821.1"/>
    </source>
</evidence>
<evidence type="ECO:0000313" key="3">
    <source>
        <dbReference type="Proteomes" id="UP001601303"/>
    </source>
</evidence>
<keyword evidence="1" id="KW-0732">Signal</keyword>
<comment type="caution">
    <text evidence="2">The sequence shown here is derived from an EMBL/GenBank/DDBJ whole genome shotgun (WGS) entry which is preliminary data.</text>
</comment>
<dbReference type="Proteomes" id="UP001601303">
    <property type="component" value="Unassembled WGS sequence"/>
</dbReference>
<reference evidence="2 3" key="1">
    <citation type="submission" date="2024-10" db="EMBL/GenBank/DDBJ databases">
        <title>The Natural Products Discovery Center: Release of the First 8490 Sequenced Strains for Exploring Actinobacteria Biosynthetic Diversity.</title>
        <authorList>
            <person name="Kalkreuter E."/>
            <person name="Kautsar S.A."/>
            <person name="Yang D."/>
            <person name="Bader C.D."/>
            <person name="Teijaro C.N."/>
            <person name="Fluegel L."/>
            <person name="Davis C.M."/>
            <person name="Simpson J.R."/>
            <person name="Lauterbach L."/>
            <person name="Steele A.D."/>
            <person name="Gui C."/>
            <person name="Meng S."/>
            <person name="Li G."/>
            <person name="Viehrig K."/>
            <person name="Ye F."/>
            <person name="Su P."/>
            <person name="Kiefer A.F."/>
            <person name="Nichols A."/>
            <person name="Cepeda A.J."/>
            <person name="Yan W."/>
            <person name="Fan B."/>
            <person name="Jiang Y."/>
            <person name="Adhikari A."/>
            <person name="Zheng C.-J."/>
            <person name="Schuster L."/>
            <person name="Cowan T.M."/>
            <person name="Smanski M.J."/>
            <person name="Chevrette M.G."/>
            <person name="De Carvalho L.P.S."/>
            <person name="Shen B."/>
        </authorList>
    </citation>
    <scope>NUCLEOTIDE SEQUENCE [LARGE SCALE GENOMIC DNA]</scope>
    <source>
        <strain evidence="2 3">NPDC006488</strain>
    </source>
</reference>
<dbReference type="InterPro" id="IPR022236">
    <property type="entry name" value="DUF3761"/>
</dbReference>
<name>A0ABW6ML13_9ACTN</name>
<accession>A0ABW6ML13</accession>
<evidence type="ECO:0000256" key="1">
    <source>
        <dbReference type="SAM" id="SignalP"/>
    </source>
</evidence>
<feature type="chain" id="PRO_5045537583" evidence="1">
    <location>
        <begin position="26"/>
        <end position="81"/>
    </location>
</feature>
<keyword evidence="3" id="KW-1185">Reference proteome</keyword>
<dbReference type="EMBL" id="JBIAHM010000037">
    <property type="protein sequence ID" value="MFE9606821.1"/>
    <property type="molecule type" value="Genomic_DNA"/>
</dbReference>
<sequence length="81" mass="8430">MLTKVRGAVAAAVMAGALLVPVAVATDAAAASCARHTTGVCKANSPHPRGATAKCKDDSYSYSAHARGTCSHHRGVKYWYR</sequence>
<gene>
    <name evidence="2" type="ORF">ACFYNQ_50830</name>
</gene>
<dbReference type="RefSeq" id="WP_388115613.1">
    <property type="nucleotide sequence ID" value="NZ_JBIAHM010000037.1"/>
</dbReference>
<organism evidence="2 3">
    <name type="scientific">Streptomyces hokutonensis</name>
    <dbReference type="NCBI Taxonomy" id="1306990"/>
    <lineage>
        <taxon>Bacteria</taxon>
        <taxon>Bacillati</taxon>
        <taxon>Actinomycetota</taxon>
        <taxon>Actinomycetes</taxon>
        <taxon>Kitasatosporales</taxon>
        <taxon>Streptomycetaceae</taxon>
        <taxon>Streptomyces</taxon>
    </lineage>
</organism>